<dbReference type="GeneID" id="75690748"/>
<dbReference type="Proteomes" id="UP000827432">
    <property type="component" value="Segment"/>
</dbReference>
<evidence type="ECO:0000313" key="2">
    <source>
        <dbReference type="Proteomes" id="UP000827432"/>
    </source>
</evidence>
<accession>A0AAE7V534</accession>
<evidence type="ECO:0000313" key="1">
    <source>
        <dbReference type="EMBL" id="QWM90446.1"/>
    </source>
</evidence>
<proteinExistence type="predicted"/>
<reference evidence="1 2" key="1">
    <citation type="submission" date="2021-04" db="EMBL/GenBank/DDBJ databases">
        <authorList>
            <person name="Shkoporov A.N."/>
            <person name="Stockdale S.R."/>
            <person name="Guerin E."/>
            <person name="Ross R.P."/>
            <person name="Hill C."/>
        </authorList>
    </citation>
    <scope>NUCLEOTIDE SEQUENCE [LARGE SCALE GENOMIC DNA]</scope>
    <source>
        <strain evidence="2">cr2_1</strain>
    </source>
</reference>
<dbReference type="KEGG" id="vg:75690748"/>
<dbReference type="EMBL" id="MZ130489">
    <property type="protein sequence ID" value="QWM90446.1"/>
    <property type="molecule type" value="Genomic_DNA"/>
</dbReference>
<protein>
    <submittedName>
        <fullName evidence="1">Uncharacterized protein</fullName>
    </submittedName>
</protein>
<name>A0AAE7V534_9CAUD</name>
<organism evidence="1 2">
    <name type="scientific">uncultured phage cr2_1</name>
    <dbReference type="NCBI Taxonomy" id="2986394"/>
    <lineage>
        <taxon>Viruses</taxon>
        <taxon>Duplodnaviria</taxon>
        <taxon>Heunggongvirae</taxon>
        <taxon>Uroviricota</taxon>
        <taxon>Caudoviricetes</taxon>
        <taxon>Crassvirales</taxon>
        <taxon>Crevaviridae</taxon>
        <taxon>Coarsevirinae</taxon>
        <taxon>Junduvirus</taxon>
        <taxon>Junduvirus communis</taxon>
    </lineage>
</organism>
<dbReference type="RefSeq" id="YP_010360018.1">
    <property type="nucleotide sequence ID" value="NC_062779.1"/>
</dbReference>
<gene>
    <name evidence="1" type="primary">gp_26583</name>
</gene>
<sequence>MIFRIGTAIFHRDVAVTISITSRLSPLDSMDLIKININFEPHDAKVNRIYLMNTMINAPEVKKMSAIVLNAIAVLKDTEDYQDRYLIDCNDLEGNTIERLFIGKKIFDKIDGLVGKIIDVVYKDCIADVTQYIDDEDINEEVKFHTTTHKQVVDVVKTNDINLLIACARHGIKDMYNELKELNK</sequence>
<keyword evidence="2" id="KW-1185">Reference proteome</keyword>